<evidence type="ECO:0000259" key="1">
    <source>
        <dbReference type="PROSITE" id="PS50943"/>
    </source>
</evidence>
<organism evidence="2 3">
    <name type="scientific">Belnapia mucosa</name>
    <dbReference type="NCBI Taxonomy" id="2804532"/>
    <lineage>
        <taxon>Bacteria</taxon>
        <taxon>Pseudomonadati</taxon>
        <taxon>Pseudomonadota</taxon>
        <taxon>Alphaproteobacteria</taxon>
        <taxon>Acetobacterales</taxon>
        <taxon>Roseomonadaceae</taxon>
        <taxon>Belnapia</taxon>
    </lineage>
</organism>
<comment type="caution">
    <text evidence="2">The sequence shown here is derived from an EMBL/GenBank/DDBJ whole genome shotgun (WGS) entry which is preliminary data.</text>
</comment>
<dbReference type="PROSITE" id="PS50943">
    <property type="entry name" value="HTH_CROC1"/>
    <property type="match status" value="1"/>
</dbReference>
<proteinExistence type="predicted"/>
<dbReference type="RefSeq" id="WP_202828323.1">
    <property type="nucleotide sequence ID" value="NZ_JAEUXJ010000016.1"/>
</dbReference>
<dbReference type="SMART" id="SM00530">
    <property type="entry name" value="HTH_XRE"/>
    <property type="match status" value="1"/>
</dbReference>
<keyword evidence="3" id="KW-1185">Reference proteome</keyword>
<dbReference type="InterPro" id="IPR001387">
    <property type="entry name" value="Cro/C1-type_HTH"/>
</dbReference>
<accession>A0ABS1VCX8</accession>
<feature type="domain" description="HTH cro/C1-type" evidence="1">
    <location>
        <begin position="14"/>
        <end position="70"/>
    </location>
</feature>
<reference evidence="2 3" key="1">
    <citation type="submission" date="2021-01" db="EMBL/GenBank/DDBJ databases">
        <title>Belnapia mucosa sp. nov. and Belnapia arida sp. nov., isolated from the Tabernas Desert (Almeria, Spain).</title>
        <authorList>
            <person name="Molina-Menor E."/>
            <person name="Vidal-Verdu A."/>
            <person name="Calonge A."/>
            <person name="Satari L."/>
            <person name="Pereto Magraner J."/>
            <person name="Porcar Miralles M."/>
        </authorList>
    </citation>
    <scope>NUCLEOTIDE SEQUENCE [LARGE SCALE GENOMIC DNA]</scope>
    <source>
        <strain evidence="2 3">T6</strain>
    </source>
</reference>
<evidence type="ECO:0000313" key="3">
    <source>
        <dbReference type="Proteomes" id="UP000606490"/>
    </source>
</evidence>
<dbReference type="Pfam" id="PF13560">
    <property type="entry name" value="HTH_31"/>
    <property type="match status" value="1"/>
</dbReference>
<dbReference type="EMBL" id="JAEUXJ010000016">
    <property type="protein sequence ID" value="MBL6458584.1"/>
    <property type="molecule type" value="Genomic_DNA"/>
</dbReference>
<evidence type="ECO:0000313" key="2">
    <source>
        <dbReference type="EMBL" id="MBL6458584.1"/>
    </source>
</evidence>
<gene>
    <name evidence="2" type="ORF">JMJ55_24915</name>
</gene>
<name>A0ABS1VCX8_9PROT</name>
<sequence>MEEETDTSPPMAALIEGRLERLGLTPEAASRAAGLPPDFVERLLDGRAPVPRGDRLRRLAEALSTSVSYLVGLDPDVPPPAEWLEEEQGSLGLLAGDEEGLLRAYRKLEFSAKAAVLLVVRKMAGPEEAPDAVPVKQLRGGRRQP</sequence>
<dbReference type="SUPFAM" id="SSF47413">
    <property type="entry name" value="lambda repressor-like DNA-binding domains"/>
    <property type="match status" value="1"/>
</dbReference>
<protein>
    <submittedName>
        <fullName evidence="2">Helix-turn-helix transcriptional regulator</fullName>
    </submittedName>
</protein>
<dbReference type="InterPro" id="IPR010982">
    <property type="entry name" value="Lambda_DNA-bd_dom_sf"/>
</dbReference>
<dbReference type="Gene3D" id="1.10.260.40">
    <property type="entry name" value="lambda repressor-like DNA-binding domains"/>
    <property type="match status" value="1"/>
</dbReference>
<dbReference type="Proteomes" id="UP000606490">
    <property type="component" value="Unassembled WGS sequence"/>
</dbReference>